<gene>
    <name evidence="6" type="primary">LOC106819704</name>
</gene>
<feature type="non-terminal residue" evidence="6">
    <location>
        <position position="246"/>
    </location>
</feature>
<dbReference type="InterPro" id="IPR000198">
    <property type="entry name" value="RhoGAP_dom"/>
</dbReference>
<dbReference type="Proteomes" id="UP000695022">
    <property type="component" value="Unplaced"/>
</dbReference>
<dbReference type="Gene3D" id="1.10.555.10">
    <property type="entry name" value="Rho GTPase activation protein"/>
    <property type="match status" value="1"/>
</dbReference>
<comment type="subcellular location">
    <subcellularLocation>
        <location evidence="1">Cytoplasm</location>
    </subcellularLocation>
</comment>
<evidence type="ECO:0000259" key="4">
    <source>
        <dbReference type="PROSITE" id="PS50238"/>
    </source>
</evidence>
<feature type="domain" description="Rho-GAP" evidence="4">
    <location>
        <begin position="1"/>
        <end position="143"/>
    </location>
</feature>
<dbReference type="SMART" id="SM00324">
    <property type="entry name" value="RhoGAP"/>
    <property type="match status" value="1"/>
</dbReference>
<evidence type="ECO:0000256" key="3">
    <source>
        <dbReference type="SAM" id="MobiDB-lite"/>
    </source>
</evidence>
<feature type="non-terminal residue" evidence="6">
    <location>
        <position position="1"/>
    </location>
</feature>
<feature type="region of interest" description="Disordered" evidence="3">
    <location>
        <begin position="223"/>
        <end position="246"/>
    </location>
</feature>
<sequence length="246" mass="27295">VEITAGPDDVDFSAYPIHVLASTFKCFLREMPEPLLRYDLYDRFLRAAATTTADGGARARAVRDVAARLPAPNRSLLDRLAYHLARVAHHADANRMPAGNLAVVFAPCVLRPPAHRPAQESLQDVGKQTACLEAIIDEQLRAYERTLDEFITLESATAATQVKLTNLRSSRMLTDEGTFSLEDVGEIENLEANRSLLEETLAALEPRLRAISSEDEIACPYNDSRRVSRDTDDDTDDNYSVTFDLS</sequence>
<dbReference type="PANTHER" id="PTHR46184:SF5">
    <property type="entry name" value="UNCONVENTIONAL MYOSIN-IXA-LIKE"/>
    <property type="match status" value="1"/>
</dbReference>
<reference evidence="6" key="1">
    <citation type="submission" date="2025-08" db="UniProtKB">
        <authorList>
            <consortium name="RefSeq"/>
        </authorList>
    </citation>
    <scope>IDENTIFICATION</scope>
</reference>
<organism evidence="5 6">
    <name type="scientific">Priapulus caudatus</name>
    <name type="common">Priapulid worm</name>
    <dbReference type="NCBI Taxonomy" id="37621"/>
    <lineage>
        <taxon>Eukaryota</taxon>
        <taxon>Metazoa</taxon>
        <taxon>Ecdysozoa</taxon>
        <taxon>Scalidophora</taxon>
        <taxon>Priapulida</taxon>
        <taxon>Priapulimorpha</taxon>
        <taxon>Priapulimorphida</taxon>
        <taxon>Priapulidae</taxon>
        <taxon>Priapulus</taxon>
    </lineage>
</organism>
<evidence type="ECO:0000256" key="2">
    <source>
        <dbReference type="ARBA" id="ARBA00022490"/>
    </source>
</evidence>
<name>A0ABM1F5S0_PRICU</name>
<keyword evidence="5" id="KW-1185">Reference proteome</keyword>
<protein>
    <submittedName>
        <fullName evidence="6">Unconventional myosin-IXa-like</fullName>
    </submittedName>
</protein>
<keyword evidence="2" id="KW-0963">Cytoplasm</keyword>
<evidence type="ECO:0000313" key="5">
    <source>
        <dbReference type="Proteomes" id="UP000695022"/>
    </source>
</evidence>
<dbReference type="PANTHER" id="PTHR46184">
    <property type="entry name" value="UNCONVENTIONAL MYOSIN-IXB-LIKE PROTEIN"/>
    <property type="match status" value="1"/>
</dbReference>
<evidence type="ECO:0000313" key="6">
    <source>
        <dbReference type="RefSeq" id="XP_014679791.1"/>
    </source>
</evidence>
<dbReference type="PROSITE" id="PS50238">
    <property type="entry name" value="RHOGAP"/>
    <property type="match status" value="1"/>
</dbReference>
<accession>A0ABM1F5S0</accession>
<dbReference type="Pfam" id="PF00620">
    <property type="entry name" value="RhoGAP"/>
    <property type="match status" value="1"/>
</dbReference>
<dbReference type="InterPro" id="IPR046987">
    <property type="entry name" value="Myo9"/>
</dbReference>
<dbReference type="RefSeq" id="XP_014679791.1">
    <property type="nucleotide sequence ID" value="XM_014824305.1"/>
</dbReference>
<evidence type="ECO:0000256" key="1">
    <source>
        <dbReference type="ARBA" id="ARBA00004496"/>
    </source>
</evidence>
<dbReference type="SUPFAM" id="SSF48350">
    <property type="entry name" value="GTPase activation domain, GAP"/>
    <property type="match status" value="1"/>
</dbReference>
<dbReference type="InterPro" id="IPR008936">
    <property type="entry name" value="Rho_GTPase_activation_prot"/>
</dbReference>
<proteinExistence type="predicted"/>
<dbReference type="GeneID" id="106819704"/>